<feature type="transmembrane region" description="Helical" evidence="1">
    <location>
        <begin position="63"/>
        <end position="83"/>
    </location>
</feature>
<dbReference type="SUPFAM" id="SSF51445">
    <property type="entry name" value="(Trans)glycosidases"/>
    <property type="match status" value="1"/>
</dbReference>
<keyword evidence="1" id="KW-0812">Transmembrane</keyword>
<evidence type="ECO:0000259" key="2">
    <source>
        <dbReference type="PROSITE" id="PS51910"/>
    </source>
</evidence>
<proteinExistence type="predicted"/>
<accession>A0A151NBT8</accession>
<gene>
    <name evidence="3" type="ORF">Y1Q_0023690</name>
</gene>
<organism evidence="3 4">
    <name type="scientific">Alligator mississippiensis</name>
    <name type="common">American alligator</name>
    <dbReference type="NCBI Taxonomy" id="8496"/>
    <lineage>
        <taxon>Eukaryota</taxon>
        <taxon>Metazoa</taxon>
        <taxon>Chordata</taxon>
        <taxon>Craniata</taxon>
        <taxon>Vertebrata</taxon>
        <taxon>Euteleostomi</taxon>
        <taxon>Archelosauria</taxon>
        <taxon>Archosauria</taxon>
        <taxon>Crocodylia</taxon>
        <taxon>Alligatoridae</taxon>
        <taxon>Alligatorinae</taxon>
        <taxon>Alligator</taxon>
    </lineage>
</organism>
<dbReference type="GO" id="GO:0005576">
    <property type="term" value="C:extracellular region"/>
    <property type="evidence" value="ECO:0007669"/>
    <property type="project" value="TreeGrafter"/>
</dbReference>
<dbReference type="PANTHER" id="PTHR11177">
    <property type="entry name" value="CHITINASE"/>
    <property type="match status" value="1"/>
</dbReference>
<dbReference type="GO" id="GO:0006032">
    <property type="term" value="P:chitin catabolic process"/>
    <property type="evidence" value="ECO:0007669"/>
    <property type="project" value="TreeGrafter"/>
</dbReference>
<dbReference type="GO" id="GO:0005975">
    <property type="term" value="P:carbohydrate metabolic process"/>
    <property type="evidence" value="ECO:0007669"/>
    <property type="project" value="InterPro"/>
</dbReference>
<sequence length="164" mass="18653">MVSTAQNRQTFIQSAITFLRKGNGLYNGDKKPYRNCTQWRETCSIKSSERQHWISTQAKMAKLFLLTGLVLLLNAQIGSAYVLSCYFTNWGQYRPSPGKYFPKDIDPCLCTHLLYAFAGMTNNEIATIEWNDVTLYKSFNDLKNQNSELKTLLSIGGWNFGTAP</sequence>
<keyword evidence="1" id="KW-1133">Transmembrane helix</keyword>
<dbReference type="Proteomes" id="UP000050525">
    <property type="component" value="Unassembled WGS sequence"/>
</dbReference>
<evidence type="ECO:0000313" key="3">
    <source>
        <dbReference type="EMBL" id="KYO34247.1"/>
    </source>
</evidence>
<reference evidence="3 4" key="1">
    <citation type="journal article" date="2012" name="Genome Biol.">
        <title>Sequencing three crocodilian genomes to illuminate the evolution of archosaurs and amniotes.</title>
        <authorList>
            <person name="St John J.A."/>
            <person name="Braun E.L."/>
            <person name="Isberg S.R."/>
            <person name="Miles L.G."/>
            <person name="Chong A.Y."/>
            <person name="Gongora J."/>
            <person name="Dalzell P."/>
            <person name="Moran C."/>
            <person name="Bed'hom B."/>
            <person name="Abzhanov A."/>
            <person name="Burgess S.C."/>
            <person name="Cooksey A.M."/>
            <person name="Castoe T.A."/>
            <person name="Crawford N.G."/>
            <person name="Densmore L.D."/>
            <person name="Drew J.C."/>
            <person name="Edwards S.V."/>
            <person name="Faircloth B.C."/>
            <person name="Fujita M.K."/>
            <person name="Greenwold M.J."/>
            <person name="Hoffmann F.G."/>
            <person name="Howard J.M."/>
            <person name="Iguchi T."/>
            <person name="Janes D.E."/>
            <person name="Khan S.Y."/>
            <person name="Kohno S."/>
            <person name="de Koning A.J."/>
            <person name="Lance S.L."/>
            <person name="McCarthy F.M."/>
            <person name="McCormack J.E."/>
            <person name="Merchant M.E."/>
            <person name="Peterson D.G."/>
            <person name="Pollock D.D."/>
            <person name="Pourmand N."/>
            <person name="Raney B.J."/>
            <person name="Roessler K.A."/>
            <person name="Sanford J.R."/>
            <person name="Sawyer R.H."/>
            <person name="Schmidt C.J."/>
            <person name="Triplett E.W."/>
            <person name="Tuberville T.D."/>
            <person name="Venegas-Anaya M."/>
            <person name="Howard J.T."/>
            <person name="Jarvis E.D."/>
            <person name="Guillette L.J.Jr."/>
            <person name="Glenn T.C."/>
            <person name="Green R.E."/>
            <person name="Ray D.A."/>
        </authorList>
    </citation>
    <scope>NUCLEOTIDE SEQUENCE [LARGE SCALE GENOMIC DNA]</scope>
    <source>
        <strain evidence="3">KSC_2009_1</strain>
    </source>
</reference>
<dbReference type="EMBL" id="AKHW03003562">
    <property type="protein sequence ID" value="KYO34247.1"/>
    <property type="molecule type" value="Genomic_DNA"/>
</dbReference>
<protein>
    <recommendedName>
        <fullName evidence="2">GH18 domain-containing protein</fullName>
    </recommendedName>
</protein>
<dbReference type="GO" id="GO:0004568">
    <property type="term" value="F:chitinase activity"/>
    <property type="evidence" value="ECO:0007669"/>
    <property type="project" value="TreeGrafter"/>
</dbReference>
<name>A0A151NBT8_ALLMI</name>
<feature type="domain" description="GH18" evidence="2">
    <location>
        <begin position="81"/>
        <end position="164"/>
    </location>
</feature>
<comment type="caution">
    <text evidence="3">The sequence shown here is derived from an EMBL/GenBank/DDBJ whole genome shotgun (WGS) entry which is preliminary data.</text>
</comment>
<dbReference type="GO" id="GO:0008061">
    <property type="term" value="F:chitin binding"/>
    <property type="evidence" value="ECO:0007669"/>
    <property type="project" value="TreeGrafter"/>
</dbReference>
<keyword evidence="4" id="KW-1185">Reference proteome</keyword>
<dbReference type="AlphaFoldDB" id="A0A151NBT8"/>
<evidence type="ECO:0000313" key="4">
    <source>
        <dbReference type="Proteomes" id="UP000050525"/>
    </source>
</evidence>
<dbReference type="Pfam" id="PF00704">
    <property type="entry name" value="Glyco_hydro_18"/>
    <property type="match status" value="1"/>
</dbReference>
<dbReference type="InterPro" id="IPR001223">
    <property type="entry name" value="Glyco_hydro18_cat"/>
</dbReference>
<dbReference type="Gene3D" id="3.20.20.80">
    <property type="entry name" value="Glycosidases"/>
    <property type="match status" value="1"/>
</dbReference>
<dbReference type="STRING" id="8496.A0A151NBT8"/>
<dbReference type="PROSITE" id="PS51910">
    <property type="entry name" value="GH18_2"/>
    <property type="match status" value="1"/>
</dbReference>
<dbReference type="InterPro" id="IPR050314">
    <property type="entry name" value="Glycosyl_Hydrlase_18"/>
</dbReference>
<keyword evidence="1" id="KW-0472">Membrane</keyword>
<dbReference type="InterPro" id="IPR017853">
    <property type="entry name" value="GH"/>
</dbReference>
<evidence type="ECO:0000256" key="1">
    <source>
        <dbReference type="SAM" id="Phobius"/>
    </source>
</evidence>
<dbReference type="PANTHER" id="PTHR11177:SF188">
    <property type="entry name" value="ACIDIC MAMMALIAN CHITINASE"/>
    <property type="match status" value="1"/>
</dbReference>